<dbReference type="Gene3D" id="1.10.390.10">
    <property type="entry name" value="Neutral Protease Domain 2"/>
    <property type="match status" value="1"/>
</dbReference>
<name>A0A1H7GFB8_9PROT</name>
<evidence type="ECO:0000313" key="2">
    <source>
        <dbReference type="EMBL" id="SEK36883.1"/>
    </source>
</evidence>
<organism evidence="2 3">
    <name type="scientific">Nitrosovibrio tenuis</name>
    <dbReference type="NCBI Taxonomy" id="1233"/>
    <lineage>
        <taxon>Bacteria</taxon>
        <taxon>Pseudomonadati</taxon>
        <taxon>Pseudomonadota</taxon>
        <taxon>Betaproteobacteria</taxon>
        <taxon>Nitrosomonadales</taxon>
        <taxon>Nitrosomonadaceae</taxon>
        <taxon>Nitrosovibrio</taxon>
    </lineage>
</organism>
<dbReference type="InterPro" id="IPR027268">
    <property type="entry name" value="Peptidase_M4/M1_CTD_sf"/>
</dbReference>
<gene>
    <name evidence="2" type="ORF">SAMN05216387_101263</name>
</gene>
<accession>A0A1H7GFB8</accession>
<dbReference type="InterPro" id="IPR050344">
    <property type="entry name" value="Peptidase_M1_aminopeptidases"/>
</dbReference>
<dbReference type="GO" id="GO:0042277">
    <property type="term" value="F:peptide binding"/>
    <property type="evidence" value="ECO:0007669"/>
    <property type="project" value="TreeGrafter"/>
</dbReference>
<dbReference type="Proteomes" id="UP000198620">
    <property type="component" value="Unassembled WGS sequence"/>
</dbReference>
<dbReference type="SUPFAM" id="SSF55486">
    <property type="entry name" value="Metalloproteases ('zincins'), catalytic domain"/>
    <property type="match status" value="1"/>
</dbReference>
<dbReference type="PANTHER" id="PTHR11533">
    <property type="entry name" value="PROTEASE M1 ZINC METALLOPROTEASE"/>
    <property type="match status" value="1"/>
</dbReference>
<dbReference type="GO" id="GO:0005737">
    <property type="term" value="C:cytoplasm"/>
    <property type="evidence" value="ECO:0007669"/>
    <property type="project" value="TreeGrafter"/>
</dbReference>
<dbReference type="AlphaFoldDB" id="A0A1H7GFB8"/>
<dbReference type="Pfam" id="PF01433">
    <property type="entry name" value="Peptidase_M1"/>
    <property type="match status" value="1"/>
</dbReference>
<dbReference type="InterPro" id="IPR014782">
    <property type="entry name" value="Peptidase_M1_dom"/>
</dbReference>
<evidence type="ECO:0000259" key="1">
    <source>
        <dbReference type="Pfam" id="PF01433"/>
    </source>
</evidence>
<keyword evidence="3" id="KW-1185">Reference proteome</keyword>
<protein>
    <recommendedName>
        <fullName evidence="1">Peptidase M1 membrane alanine aminopeptidase domain-containing protein</fullName>
    </recommendedName>
</protein>
<proteinExistence type="predicted"/>
<sequence>MISMMKQTTGLHAFFPRVFREMGAMLFFILANLIATSVSAASGGTPDASDVHAEVQYDITVQIDPVGRKIEGRTVITANTPDELTLMLGRRFEVMHARIDGSSLGPAATSGNMRGWRIHGEQQIPRRIEMHWRGELAPLDASLDHQQTLGRNEPASSEAGTFLPDSSGWYPYIAGKLASYRVAIELPAGQRGIVAGRLIEESESGERYRARFEFPSPTGGIDLMAGPYTVESRGMRGTGGKPIQLRTYFHRQIADLAPAYLDAVKGYIELYESWVGEYPFTEFSVVSSPTPTGFGMPTLTYLGIEVLRLPFIRATSLGHEVLHNWWGNGVYPDYARGNWSEGLTTFMADYAYKERESPEAAREMRRGWLRDFAALAPGQDAPLTTFTSRTHGATQIVGYNKAAMVFLMLRDLLGRDTFDRALHAFWREQRFRIASWADLQRAFETVSGRDLRSFFDQWLSRPGAPALVLAEAKRARSDSGHVITVALEQGTPAYRLRVPVAIRTEGGEEFRTLDLESARQVFTFDVHNKPLEVILDPDLRLFRRLKSDEAPPILRQIMVDRTTVTVLLPESGEARNAAETLATKLQNRAPKLVASDKLPAAPSVVIGLRDQVDAWLAKNKLPERPEIVAGKGSAEAWTLSRSDGVTLAVVSARDAASLAALTRPLPHYGRQSYVVFEDAKMIGRGAWPTRAQAVKID</sequence>
<feature type="domain" description="Peptidase M1 membrane alanine aminopeptidase" evidence="1">
    <location>
        <begin position="318"/>
        <end position="458"/>
    </location>
</feature>
<dbReference type="GO" id="GO:0070006">
    <property type="term" value="F:metalloaminopeptidase activity"/>
    <property type="evidence" value="ECO:0007669"/>
    <property type="project" value="TreeGrafter"/>
</dbReference>
<dbReference type="GO" id="GO:0043171">
    <property type="term" value="P:peptide catabolic process"/>
    <property type="evidence" value="ECO:0007669"/>
    <property type="project" value="TreeGrafter"/>
</dbReference>
<dbReference type="STRING" id="1233.SAMN05216387_101263"/>
<reference evidence="2 3" key="1">
    <citation type="submission" date="2016-10" db="EMBL/GenBank/DDBJ databases">
        <authorList>
            <person name="de Groot N.N."/>
        </authorList>
    </citation>
    <scope>NUCLEOTIDE SEQUENCE [LARGE SCALE GENOMIC DNA]</scope>
    <source>
        <strain evidence="2 3">Nv1</strain>
    </source>
</reference>
<dbReference type="GO" id="GO:0005615">
    <property type="term" value="C:extracellular space"/>
    <property type="evidence" value="ECO:0007669"/>
    <property type="project" value="TreeGrafter"/>
</dbReference>
<dbReference type="PANTHER" id="PTHR11533:SF174">
    <property type="entry name" value="PUROMYCIN-SENSITIVE AMINOPEPTIDASE-RELATED"/>
    <property type="match status" value="1"/>
</dbReference>
<dbReference type="EMBL" id="FOBH01000001">
    <property type="protein sequence ID" value="SEK36883.1"/>
    <property type="molecule type" value="Genomic_DNA"/>
</dbReference>
<evidence type="ECO:0000313" key="3">
    <source>
        <dbReference type="Proteomes" id="UP000198620"/>
    </source>
</evidence>
<dbReference type="GO" id="GO:0016020">
    <property type="term" value="C:membrane"/>
    <property type="evidence" value="ECO:0007669"/>
    <property type="project" value="TreeGrafter"/>
</dbReference>
<dbReference type="GO" id="GO:0008270">
    <property type="term" value="F:zinc ion binding"/>
    <property type="evidence" value="ECO:0007669"/>
    <property type="project" value="InterPro"/>
</dbReference>